<reference evidence="2" key="2">
    <citation type="submission" date="2020-09" db="EMBL/GenBank/DDBJ databases">
        <authorList>
            <person name="Sun Q."/>
            <person name="Ohkuma M."/>
        </authorList>
    </citation>
    <scope>NUCLEOTIDE SEQUENCE</scope>
    <source>
        <strain evidence="2">JCM 4122</strain>
    </source>
</reference>
<protein>
    <recommendedName>
        <fullName evidence="4">Lipoprotein</fullName>
    </recommendedName>
</protein>
<dbReference type="RefSeq" id="WP_190043652.1">
    <property type="nucleotide sequence ID" value="NZ_BNBE01000003.1"/>
</dbReference>
<organism evidence="2 3">
    <name type="scientific">Streptomyces filamentosus</name>
    <name type="common">Streptomyces roseosporus</name>
    <dbReference type="NCBI Taxonomy" id="67294"/>
    <lineage>
        <taxon>Bacteria</taxon>
        <taxon>Bacillati</taxon>
        <taxon>Actinomycetota</taxon>
        <taxon>Actinomycetes</taxon>
        <taxon>Kitasatosporales</taxon>
        <taxon>Streptomycetaceae</taxon>
        <taxon>Streptomyces</taxon>
    </lineage>
</organism>
<dbReference type="EMBL" id="BNBE01000003">
    <property type="protein sequence ID" value="GHG15860.1"/>
    <property type="molecule type" value="Genomic_DNA"/>
</dbReference>
<dbReference type="AlphaFoldDB" id="A0A919BUC0"/>
<proteinExistence type="predicted"/>
<feature type="chain" id="PRO_5037594528" description="Lipoprotein" evidence="1">
    <location>
        <begin position="26"/>
        <end position="187"/>
    </location>
</feature>
<keyword evidence="1" id="KW-0732">Signal</keyword>
<keyword evidence="3" id="KW-1185">Reference proteome</keyword>
<gene>
    <name evidence="2" type="ORF">GCM10017667_56890</name>
</gene>
<evidence type="ECO:0000256" key="1">
    <source>
        <dbReference type="SAM" id="SignalP"/>
    </source>
</evidence>
<dbReference type="PROSITE" id="PS51257">
    <property type="entry name" value="PROKAR_LIPOPROTEIN"/>
    <property type="match status" value="1"/>
</dbReference>
<name>A0A919BUC0_STRFL</name>
<dbReference type="Proteomes" id="UP000632849">
    <property type="component" value="Unassembled WGS sequence"/>
</dbReference>
<evidence type="ECO:0000313" key="3">
    <source>
        <dbReference type="Proteomes" id="UP000632849"/>
    </source>
</evidence>
<accession>A0A919BUC0</accession>
<feature type="signal peptide" evidence="1">
    <location>
        <begin position="1"/>
        <end position="25"/>
    </location>
</feature>
<reference evidence="2" key="1">
    <citation type="journal article" date="2014" name="Int. J. Syst. Evol. Microbiol.">
        <title>Complete genome sequence of Corynebacterium casei LMG S-19264T (=DSM 44701T), isolated from a smear-ripened cheese.</title>
        <authorList>
            <consortium name="US DOE Joint Genome Institute (JGI-PGF)"/>
            <person name="Walter F."/>
            <person name="Albersmeier A."/>
            <person name="Kalinowski J."/>
            <person name="Ruckert C."/>
        </authorList>
    </citation>
    <scope>NUCLEOTIDE SEQUENCE</scope>
    <source>
        <strain evidence="2">JCM 4122</strain>
    </source>
</reference>
<comment type="caution">
    <text evidence="2">The sequence shown here is derived from an EMBL/GenBank/DDBJ whole genome shotgun (WGS) entry which is preliminary data.</text>
</comment>
<sequence>MQGKRGAASAALAVLLVLGAAGCGATDGAPEVPVPPRPAGTGPLTKDVVRADVDGSVAVAGLPRNAEDYGRHSDEGVDAPEGSGFGGSLPGRCLLGLKSFHEESAPVDLSRYDKLLDALREREWQPVGERRNRAYEEVVNLSEQSFRQRGWLLRTHFRLQGERGGVITLNAYDEACVGKSGIRREAP</sequence>
<evidence type="ECO:0008006" key="4">
    <source>
        <dbReference type="Google" id="ProtNLM"/>
    </source>
</evidence>
<evidence type="ECO:0000313" key="2">
    <source>
        <dbReference type="EMBL" id="GHG15860.1"/>
    </source>
</evidence>